<dbReference type="PANTHER" id="PTHR37984">
    <property type="entry name" value="PROTEIN CBG26694"/>
    <property type="match status" value="1"/>
</dbReference>
<dbReference type="InterPro" id="IPR050951">
    <property type="entry name" value="Retrovirus_Pol_polyprotein"/>
</dbReference>
<protein>
    <recommendedName>
        <fullName evidence="1">Integrase catalytic domain-containing protein</fullName>
    </recommendedName>
</protein>
<name>A0A8J5BWN4_CHIOP</name>
<feature type="domain" description="Integrase catalytic" evidence="1">
    <location>
        <begin position="15"/>
        <end position="168"/>
    </location>
</feature>
<keyword evidence="3" id="KW-1185">Reference proteome</keyword>
<dbReference type="InterPro" id="IPR036397">
    <property type="entry name" value="RNaseH_sf"/>
</dbReference>
<organism evidence="2 3">
    <name type="scientific">Chionoecetes opilio</name>
    <name type="common">Atlantic snow crab</name>
    <name type="synonym">Cancer opilio</name>
    <dbReference type="NCBI Taxonomy" id="41210"/>
    <lineage>
        <taxon>Eukaryota</taxon>
        <taxon>Metazoa</taxon>
        <taxon>Ecdysozoa</taxon>
        <taxon>Arthropoda</taxon>
        <taxon>Crustacea</taxon>
        <taxon>Multicrustacea</taxon>
        <taxon>Malacostraca</taxon>
        <taxon>Eumalacostraca</taxon>
        <taxon>Eucarida</taxon>
        <taxon>Decapoda</taxon>
        <taxon>Pleocyemata</taxon>
        <taxon>Brachyura</taxon>
        <taxon>Eubrachyura</taxon>
        <taxon>Majoidea</taxon>
        <taxon>Majidae</taxon>
        <taxon>Chionoecetes</taxon>
    </lineage>
</organism>
<evidence type="ECO:0000313" key="2">
    <source>
        <dbReference type="EMBL" id="KAG0711753.1"/>
    </source>
</evidence>
<proteinExistence type="predicted"/>
<dbReference type="OrthoDB" id="6375380at2759"/>
<dbReference type="PROSITE" id="PS50994">
    <property type="entry name" value="INTEGRASE"/>
    <property type="match status" value="1"/>
</dbReference>
<dbReference type="AlphaFoldDB" id="A0A8J5BWN4"/>
<reference evidence="2" key="1">
    <citation type="submission" date="2020-07" db="EMBL/GenBank/DDBJ databases">
        <title>The High-quality genome of the commercially important snow crab, Chionoecetes opilio.</title>
        <authorList>
            <person name="Jeong J.-H."/>
            <person name="Ryu S."/>
        </authorList>
    </citation>
    <scope>NUCLEOTIDE SEQUENCE</scope>
    <source>
        <strain evidence="2">MADBK_172401_WGS</strain>
        <tissue evidence="2">Digestive gland</tissue>
    </source>
</reference>
<dbReference type="GO" id="GO:0015074">
    <property type="term" value="P:DNA integration"/>
    <property type="evidence" value="ECO:0007669"/>
    <property type="project" value="InterPro"/>
</dbReference>
<accession>A0A8J5BWN4</accession>
<dbReference type="Proteomes" id="UP000770661">
    <property type="component" value="Unassembled WGS sequence"/>
</dbReference>
<dbReference type="InterPro" id="IPR012337">
    <property type="entry name" value="RNaseH-like_sf"/>
</dbReference>
<dbReference type="SUPFAM" id="SSF53098">
    <property type="entry name" value="Ribonuclease H-like"/>
    <property type="match status" value="1"/>
</dbReference>
<comment type="caution">
    <text evidence="2">The sequence shown here is derived from an EMBL/GenBank/DDBJ whole genome shotgun (WGS) entry which is preliminary data.</text>
</comment>
<evidence type="ECO:0000259" key="1">
    <source>
        <dbReference type="PROSITE" id="PS50994"/>
    </source>
</evidence>
<dbReference type="EMBL" id="JACEEZ010023067">
    <property type="protein sequence ID" value="KAG0711753.1"/>
    <property type="molecule type" value="Genomic_DNA"/>
</dbReference>
<dbReference type="InterPro" id="IPR001584">
    <property type="entry name" value="Integrase_cat-core"/>
</dbReference>
<dbReference type="Gene3D" id="3.30.420.10">
    <property type="entry name" value="Ribonuclease H-like superfamily/Ribonuclease H"/>
    <property type="match status" value="1"/>
</dbReference>
<dbReference type="PANTHER" id="PTHR37984:SF7">
    <property type="entry name" value="INTEGRASE CATALYTIC DOMAIN-CONTAINING PROTEIN"/>
    <property type="match status" value="1"/>
</dbReference>
<gene>
    <name evidence="2" type="ORF">GWK47_019960</name>
</gene>
<evidence type="ECO:0000313" key="3">
    <source>
        <dbReference type="Proteomes" id="UP000770661"/>
    </source>
</evidence>
<sequence>MRGQCPEEPQLPTPPPKYPFQQAVVDLFHLAGEAYAAYADRLTGWLEVKYLPTSTTSTRLISIFGRWFRRFGIPEVLSCDGGTNLVSEETKTFLSTWRVQLHVSSAHYPQSNGRAEAAVKSAKRLLRGNTGHGGSLDSDAAPTAILQYLNTPLQDTGISPAQLLMGRQLRDSVPATTERYLVTGR</sequence>
<dbReference type="GO" id="GO:0003676">
    <property type="term" value="F:nucleic acid binding"/>
    <property type="evidence" value="ECO:0007669"/>
    <property type="project" value="InterPro"/>
</dbReference>